<keyword evidence="5 6" id="KW-0786">Thiamine pyrophosphate</keyword>
<dbReference type="PANTHER" id="PTHR18968:SF166">
    <property type="entry name" value="2-HYDROXYACYL-COA LYASE 2"/>
    <property type="match status" value="1"/>
</dbReference>
<name>A0A7Y9GM47_9MICO</name>
<evidence type="ECO:0000256" key="6">
    <source>
        <dbReference type="RuleBase" id="RU362132"/>
    </source>
</evidence>
<comment type="cofactor">
    <cofactor evidence="2">
        <name>thiamine diphosphate</name>
        <dbReference type="ChEBI" id="CHEBI:58937"/>
    </cofactor>
</comment>
<dbReference type="GO" id="GO:0003984">
    <property type="term" value="F:acetolactate synthase activity"/>
    <property type="evidence" value="ECO:0007669"/>
    <property type="project" value="UniProtKB-EC"/>
</dbReference>
<reference evidence="10 11" key="1">
    <citation type="submission" date="2020-07" db="EMBL/GenBank/DDBJ databases">
        <title>Sequencing the genomes of 1000 actinobacteria strains.</title>
        <authorList>
            <person name="Klenk H.-P."/>
        </authorList>
    </citation>
    <scope>NUCLEOTIDE SEQUENCE [LARGE SCALE GENOMIC DNA]</scope>
    <source>
        <strain evidence="10 11">DSM 24662</strain>
    </source>
</reference>
<dbReference type="Pfam" id="PF02775">
    <property type="entry name" value="TPP_enzyme_C"/>
    <property type="match status" value="1"/>
</dbReference>
<dbReference type="PROSITE" id="PS00187">
    <property type="entry name" value="TPP_ENZYMES"/>
    <property type="match status" value="1"/>
</dbReference>
<comment type="similarity">
    <text evidence="3 6">Belongs to the TPP enzyme family.</text>
</comment>
<dbReference type="RefSeq" id="WP_179488003.1">
    <property type="nucleotide sequence ID" value="NZ_JACCBV010000001.1"/>
</dbReference>
<dbReference type="Pfam" id="PF00205">
    <property type="entry name" value="TPP_enzyme_M"/>
    <property type="match status" value="1"/>
</dbReference>
<feature type="domain" description="Thiamine pyrophosphate enzyme N-terminal TPP-binding" evidence="9">
    <location>
        <begin position="9"/>
        <end position="122"/>
    </location>
</feature>
<dbReference type="SUPFAM" id="SSF52518">
    <property type="entry name" value="Thiamin diphosphate-binding fold (THDP-binding)"/>
    <property type="match status" value="2"/>
</dbReference>
<evidence type="ECO:0000256" key="4">
    <source>
        <dbReference type="ARBA" id="ARBA00022723"/>
    </source>
</evidence>
<keyword evidence="4" id="KW-0479">Metal-binding</keyword>
<dbReference type="AlphaFoldDB" id="A0A7Y9GM47"/>
<evidence type="ECO:0000313" key="11">
    <source>
        <dbReference type="Proteomes" id="UP000576969"/>
    </source>
</evidence>
<evidence type="ECO:0000259" key="8">
    <source>
        <dbReference type="Pfam" id="PF02775"/>
    </source>
</evidence>
<dbReference type="EC" id="2.2.1.6" evidence="10"/>
<dbReference type="InterPro" id="IPR012001">
    <property type="entry name" value="Thiamin_PyroP_enz_TPP-bd_dom"/>
</dbReference>
<organism evidence="10 11">
    <name type="scientific">Microbacterium immunditiarum</name>
    <dbReference type="NCBI Taxonomy" id="337480"/>
    <lineage>
        <taxon>Bacteria</taxon>
        <taxon>Bacillati</taxon>
        <taxon>Actinomycetota</taxon>
        <taxon>Actinomycetes</taxon>
        <taxon>Micrococcales</taxon>
        <taxon>Microbacteriaceae</taxon>
        <taxon>Microbacterium</taxon>
    </lineage>
</organism>
<evidence type="ECO:0000256" key="3">
    <source>
        <dbReference type="ARBA" id="ARBA00007812"/>
    </source>
</evidence>
<sequence length="548" mass="59181">MSGNDMVSGYELVAETVRAYGIDDCYFLMGGPTIDLANEMERLGTRMVDVRHEQAAVMMAHSSAVLRQRVALAMCCSGPGFTNTLTGIANAYADGVPVVVLGGSSRMSDYGRGGFQELDQVRLAEPVTTWSVRVQETRRIPDILTKAFARALGPSSGPVYVDLPGDVLYGKVSREDVLPVSAYTVDGPLRSLADADAVREAAELIAAAERPVVIAGNGALWSEAGDVLQKWLNDTGIPVYVMPQARGLIPEDHELALLEARSSAFREADLVIVAGAPLNYATSRIQPPRFKPDVKVVQIDNSASELGSSRHIDVPLLGDVRSVISQLHDAYLSAGKNPRHEDWTNRLKSVTEEKRSRAEQADFDSSPAMHPIELCRVVRDFLDRDAILCVDGQEILTYARQTIPTFYPGHRLNSGTLGTMGVGLPFGVGAKATRPDKQVVVLHGDGSFGMNAMEFDTAVRHNLPVITVISNNGGWTATDRYKAGRELGYSRYDLVAEALGGHGEFVEKIEDLLPALTRAAESGVPSVVNVVTDKTARAATTQFTRDAT</sequence>
<evidence type="ECO:0000259" key="9">
    <source>
        <dbReference type="Pfam" id="PF02776"/>
    </source>
</evidence>
<feature type="domain" description="Thiamine pyrophosphate enzyme central" evidence="7">
    <location>
        <begin position="198"/>
        <end position="327"/>
    </location>
</feature>
<dbReference type="EMBL" id="JACCBV010000001">
    <property type="protein sequence ID" value="NYE18974.1"/>
    <property type="molecule type" value="Genomic_DNA"/>
</dbReference>
<dbReference type="CDD" id="cd02004">
    <property type="entry name" value="TPP_BZL_OCoD_HPCL"/>
    <property type="match status" value="1"/>
</dbReference>
<gene>
    <name evidence="10" type="ORF">BJ991_001002</name>
</gene>
<evidence type="ECO:0000256" key="1">
    <source>
        <dbReference type="ARBA" id="ARBA00001946"/>
    </source>
</evidence>
<dbReference type="FunFam" id="3.40.50.970:FF:000007">
    <property type="entry name" value="Acetolactate synthase"/>
    <property type="match status" value="1"/>
</dbReference>
<dbReference type="InterPro" id="IPR012000">
    <property type="entry name" value="Thiamin_PyroP_enz_cen_dom"/>
</dbReference>
<dbReference type="GO" id="GO:0050660">
    <property type="term" value="F:flavin adenine dinucleotide binding"/>
    <property type="evidence" value="ECO:0007669"/>
    <property type="project" value="TreeGrafter"/>
</dbReference>
<dbReference type="GO" id="GO:0030976">
    <property type="term" value="F:thiamine pyrophosphate binding"/>
    <property type="evidence" value="ECO:0007669"/>
    <property type="project" value="InterPro"/>
</dbReference>
<evidence type="ECO:0000256" key="2">
    <source>
        <dbReference type="ARBA" id="ARBA00001964"/>
    </source>
</evidence>
<dbReference type="InterPro" id="IPR045229">
    <property type="entry name" value="TPP_enz"/>
</dbReference>
<dbReference type="PANTHER" id="PTHR18968">
    <property type="entry name" value="THIAMINE PYROPHOSPHATE ENZYMES"/>
    <property type="match status" value="1"/>
</dbReference>
<protein>
    <submittedName>
        <fullName evidence="10">Acetolactate synthase-1/2/3 large subunit</fullName>
        <ecNumber evidence="10">2.2.1.6</ecNumber>
    </submittedName>
</protein>
<keyword evidence="10" id="KW-0808">Transferase</keyword>
<evidence type="ECO:0000313" key="10">
    <source>
        <dbReference type="EMBL" id="NYE18974.1"/>
    </source>
</evidence>
<dbReference type="Gene3D" id="3.40.50.1220">
    <property type="entry name" value="TPP-binding domain"/>
    <property type="match status" value="1"/>
</dbReference>
<dbReference type="InterPro" id="IPR029035">
    <property type="entry name" value="DHS-like_NAD/FAD-binding_dom"/>
</dbReference>
<dbReference type="InterPro" id="IPR000399">
    <property type="entry name" value="TPP-bd_CS"/>
</dbReference>
<feature type="domain" description="Thiamine pyrophosphate enzyme TPP-binding" evidence="8">
    <location>
        <begin position="399"/>
        <end position="530"/>
    </location>
</feature>
<dbReference type="InterPro" id="IPR029061">
    <property type="entry name" value="THDP-binding"/>
</dbReference>
<dbReference type="InterPro" id="IPR011766">
    <property type="entry name" value="TPP_enzyme_TPP-bd"/>
</dbReference>
<evidence type="ECO:0000256" key="5">
    <source>
        <dbReference type="ARBA" id="ARBA00023052"/>
    </source>
</evidence>
<evidence type="ECO:0000259" key="7">
    <source>
        <dbReference type="Pfam" id="PF00205"/>
    </source>
</evidence>
<dbReference type="Pfam" id="PF02776">
    <property type="entry name" value="TPP_enzyme_N"/>
    <property type="match status" value="1"/>
</dbReference>
<dbReference type="Gene3D" id="3.40.50.970">
    <property type="match status" value="2"/>
</dbReference>
<keyword evidence="11" id="KW-1185">Reference proteome</keyword>
<accession>A0A7Y9GM47</accession>
<dbReference type="CDD" id="cd07035">
    <property type="entry name" value="TPP_PYR_POX_like"/>
    <property type="match status" value="1"/>
</dbReference>
<dbReference type="GO" id="GO:0000287">
    <property type="term" value="F:magnesium ion binding"/>
    <property type="evidence" value="ECO:0007669"/>
    <property type="project" value="InterPro"/>
</dbReference>
<comment type="cofactor">
    <cofactor evidence="1">
        <name>Mg(2+)</name>
        <dbReference type="ChEBI" id="CHEBI:18420"/>
    </cofactor>
</comment>
<comment type="caution">
    <text evidence="10">The sequence shown here is derived from an EMBL/GenBank/DDBJ whole genome shotgun (WGS) entry which is preliminary data.</text>
</comment>
<dbReference type="GO" id="GO:0005948">
    <property type="term" value="C:acetolactate synthase complex"/>
    <property type="evidence" value="ECO:0007669"/>
    <property type="project" value="TreeGrafter"/>
</dbReference>
<dbReference type="SUPFAM" id="SSF52467">
    <property type="entry name" value="DHS-like NAD/FAD-binding domain"/>
    <property type="match status" value="1"/>
</dbReference>
<dbReference type="Proteomes" id="UP000576969">
    <property type="component" value="Unassembled WGS sequence"/>
</dbReference>
<proteinExistence type="inferred from homology"/>
<dbReference type="GO" id="GO:0009099">
    <property type="term" value="P:L-valine biosynthetic process"/>
    <property type="evidence" value="ECO:0007669"/>
    <property type="project" value="TreeGrafter"/>
</dbReference>
<dbReference type="GO" id="GO:0009097">
    <property type="term" value="P:isoleucine biosynthetic process"/>
    <property type="evidence" value="ECO:0007669"/>
    <property type="project" value="TreeGrafter"/>
</dbReference>